<dbReference type="RefSeq" id="WP_003419836.1">
    <property type="nucleotide sequence ID" value="NZ_GG770713.1"/>
</dbReference>
<proteinExistence type="predicted"/>
<dbReference type="SUPFAM" id="SSF56349">
    <property type="entry name" value="DNA breaking-rejoining enzymes"/>
    <property type="match status" value="1"/>
</dbReference>
<organism evidence="3 4">
    <name type="scientific">Clostridioides difficile NAP08</name>
    <dbReference type="NCBI Taxonomy" id="525259"/>
    <lineage>
        <taxon>Bacteria</taxon>
        <taxon>Bacillati</taxon>
        <taxon>Bacillota</taxon>
        <taxon>Clostridia</taxon>
        <taxon>Peptostreptococcales</taxon>
        <taxon>Peptostreptococcaceae</taxon>
        <taxon>Clostridioides</taxon>
    </lineage>
</organism>
<dbReference type="InterPro" id="IPR011010">
    <property type="entry name" value="DNA_brk_join_enz"/>
</dbReference>
<evidence type="ECO:0000313" key="4">
    <source>
        <dbReference type="Proteomes" id="UP000003227"/>
    </source>
</evidence>
<sequence length="114" mass="13323">MKNELYLICLNKRFNLWVQPTFVAPFKELLIDNNLRDIKLHKLRHANATLILLSSTNIKSISEILGHADIKITMNRCSHLLYEMDNEASENTIQIMFSFTSIKCQLKHFFLLIS</sequence>
<protein>
    <recommendedName>
        <fullName evidence="2">Tyr recombinase domain-containing protein</fullName>
    </recommendedName>
</protein>
<reference evidence="3 4" key="1">
    <citation type="submission" date="2010-05" db="EMBL/GenBank/DDBJ databases">
        <authorList>
            <person name="Qin X."/>
            <person name="Bachman B."/>
            <person name="Battles P."/>
            <person name="Bell A."/>
            <person name="Bess C."/>
            <person name="Bickham C."/>
            <person name="Chaboub L."/>
            <person name="Chen D."/>
            <person name="Coyle M."/>
            <person name="Deiros D.R."/>
            <person name="Dinh H."/>
            <person name="Forbes L."/>
            <person name="Fowler G."/>
            <person name="Francisco L."/>
            <person name="Fu Q."/>
            <person name="Gubbala S."/>
            <person name="Hale W."/>
            <person name="Han Y."/>
            <person name="Hemphill L."/>
            <person name="Highlander S.K."/>
            <person name="Hirani K."/>
            <person name="Hogues M."/>
            <person name="Jackson L."/>
            <person name="Jakkamsetti A."/>
            <person name="Javaid M."/>
            <person name="Jiang H."/>
            <person name="Korchina V."/>
            <person name="Kovar C."/>
            <person name="Lara F."/>
            <person name="Lee S."/>
            <person name="Mata R."/>
            <person name="Mathew T."/>
            <person name="Moen C."/>
            <person name="Morales K."/>
            <person name="Munidasa M."/>
            <person name="Nazareth L."/>
            <person name="Ngo R."/>
            <person name="Nguyen L."/>
            <person name="Okwuonu G."/>
            <person name="Ongeri F."/>
            <person name="Patil S."/>
            <person name="Petrosino J."/>
            <person name="Pham C."/>
            <person name="Pham P."/>
            <person name="Pu L.-L."/>
            <person name="Puazo M."/>
            <person name="Raj R."/>
            <person name="Reid J."/>
            <person name="Rouhana J."/>
            <person name="Saada N."/>
            <person name="Shang Y."/>
            <person name="Simmons D."/>
            <person name="Thornton R."/>
            <person name="Warren J."/>
            <person name="Weissenberger G."/>
            <person name="Zhang J."/>
            <person name="Zhang L."/>
            <person name="Zhou C."/>
            <person name="Zhu D."/>
            <person name="Muzny D."/>
            <person name="Worley K."/>
            <person name="Gibbs R."/>
        </authorList>
    </citation>
    <scope>NUCLEOTIDE SEQUENCE [LARGE SCALE GENOMIC DNA]</scope>
    <source>
        <strain evidence="3 4">NAP08</strain>
    </source>
</reference>
<dbReference type="GO" id="GO:0006310">
    <property type="term" value="P:DNA recombination"/>
    <property type="evidence" value="ECO:0007669"/>
    <property type="project" value="UniProtKB-KW"/>
</dbReference>
<dbReference type="GO" id="GO:0003677">
    <property type="term" value="F:DNA binding"/>
    <property type="evidence" value="ECO:0007669"/>
    <property type="project" value="InterPro"/>
</dbReference>
<dbReference type="InterPro" id="IPR013762">
    <property type="entry name" value="Integrase-like_cat_sf"/>
</dbReference>
<dbReference type="Gene3D" id="1.10.443.10">
    <property type="entry name" value="Intergrase catalytic core"/>
    <property type="match status" value="1"/>
</dbReference>
<dbReference type="AlphaFoldDB" id="D5Q674"/>
<dbReference type="GO" id="GO:0015074">
    <property type="term" value="P:DNA integration"/>
    <property type="evidence" value="ECO:0007669"/>
    <property type="project" value="InterPro"/>
</dbReference>
<accession>D5Q674</accession>
<gene>
    <name evidence="3" type="ORF">HMPREF0220_2406</name>
</gene>
<name>D5Q674_CLODI</name>
<dbReference type="Proteomes" id="UP000003227">
    <property type="component" value="Unassembled WGS sequence"/>
</dbReference>
<evidence type="ECO:0000256" key="1">
    <source>
        <dbReference type="ARBA" id="ARBA00023172"/>
    </source>
</evidence>
<keyword evidence="1" id="KW-0233">DNA recombination</keyword>
<dbReference type="InterPro" id="IPR002104">
    <property type="entry name" value="Integrase_catalytic"/>
</dbReference>
<dbReference type="Pfam" id="PF00589">
    <property type="entry name" value="Phage_integrase"/>
    <property type="match status" value="1"/>
</dbReference>
<dbReference type="EMBL" id="ADNX01000055">
    <property type="protein sequence ID" value="EFH06549.1"/>
    <property type="molecule type" value="Genomic_DNA"/>
</dbReference>
<feature type="domain" description="Tyr recombinase" evidence="2">
    <location>
        <begin position="18"/>
        <end position="79"/>
    </location>
</feature>
<dbReference type="HOGENOM" id="CLU_2118771_0_0_9"/>
<evidence type="ECO:0000259" key="2">
    <source>
        <dbReference type="Pfam" id="PF00589"/>
    </source>
</evidence>
<comment type="caution">
    <text evidence="3">The sequence shown here is derived from an EMBL/GenBank/DDBJ whole genome shotgun (WGS) entry which is preliminary data.</text>
</comment>
<evidence type="ECO:0000313" key="3">
    <source>
        <dbReference type="EMBL" id="EFH06549.1"/>
    </source>
</evidence>